<dbReference type="InterPro" id="IPR000719">
    <property type="entry name" value="Prot_kinase_dom"/>
</dbReference>
<dbReference type="PANTHER" id="PTHR24120:SF4">
    <property type="entry name" value="GH07239P"/>
    <property type="match status" value="1"/>
</dbReference>
<comment type="caution">
    <text evidence="4">The sequence shown here is derived from an EMBL/GenBank/DDBJ whole genome shotgun (WGS) entry which is preliminary data.</text>
</comment>
<dbReference type="PANTHER" id="PTHR24120">
    <property type="entry name" value="GH07239P"/>
    <property type="match status" value="1"/>
</dbReference>
<evidence type="ECO:0000256" key="2">
    <source>
        <dbReference type="SAM" id="Coils"/>
    </source>
</evidence>
<keyword evidence="4" id="KW-0808">Transferase</keyword>
<feature type="domain" description="Protein kinase" evidence="3">
    <location>
        <begin position="1"/>
        <end position="148"/>
    </location>
</feature>
<feature type="repeat" description="ANK" evidence="1">
    <location>
        <begin position="303"/>
        <end position="335"/>
    </location>
</feature>
<feature type="coiled-coil region" evidence="2">
    <location>
        <begin position="159"/>
        <end position="193"/>
    </location>
</feature>
<dbReference type="GO" id="GO:0005524">
    <property type="term" value="F:ATP binding"/>
    <property type="evidence" value="ECO:0007669"/>
    <property type="project" value="InterPro"/>
</dbReference>
<dbReference type="Gene3D" id="1.10.510.10">
    <property type="entry name" value="Transferase(Phosphotransferase) domain 1"/>
    <property type="match status" value="1"/>
</dbReference>
<dbReference type="GO" id="GO:0004674">
    <property type="term" value="F:protein serine/threonine kinase activity"/>
    <property type="evidence" value="ECO:0007669"/>
    <property type="project" value="UniProtKB-KW"/>
</dbReference>
<dbReference type="Pfam" id="PF12796">
    <property type="entry name" value="Ank_2"/>
    <property type="match status" value="2"/>
</dbReference>
<accession>V6T7J1</accession>
<dbReference type="SMART" id="SM00248">
    <property type="entry name" value="ANK"/>
    <property type="match status" value="7"/>
</dbReference>
<dbReference type="EMBL" id="AHGT01000187">
    <property type="protein sequence ID" value="ESU34694.1"/>
    <property type="molecule type" value="Genomic_DNA"/>
</dbReference>
<evidence type="ECO:0000256" key="1">
    <source>
        <dbReference type="PROSITE-ProRule" id="PRU00023"/>
    </source>
</evidence>
<keyword evidence="1" id="KW-0040">ANK repeat</keyword>
<dbReference type="VEuPathDB" id="GiardiaDB:QR46_4916"/>
<dbReference type="InterPro" id="IPR002110">
    <property type="entry name" value="Ankyrin_rpt"/>
</dbReference>
<evidence type="ECO:0000313" key="4">
    <source>
        <dbReference type="EMBL" id="ESU34694.1"/>
    </source>
</evidence>
<dbReference type="AlphaFoldDB" id="V6T7J1"/>
<keyword evidence="4" id="KW-0418">Kinase</keyword>
<sequence length="510" mass="56302">MPLSTCMIPAVVSTAACFLVLSSGLTIFYSRKIGSTLSFWISNSAWACRAGLRRPATPRTWPPRHSFATRPAPSDVWSLGVIIYELVTLKRPDFLEGKDPKDVFVDGWRLDLSGITDGFIKSILERIFLLEPERRPTARGLVRLLQMLDTPPDEQEAKDKALRNRCASLEAALNDANNKILSLEKELAAKSAGADIPKEQFGETSKTLEKVKEIWMKIGMGDAWNATDTADTTDTTDTVDAIDTTDETDNIEDTEEEHLEEDDSTDLMKAVDRNDVEAVKTLIPLQGGMQMKGCAHVDRWKICGGTALMRAAIHGHAELVELLLEKEGGIRDNSEWTALIWAARTGHIDCLELLLEREGGMRDNNGGTALMATVGNGYSNCARRLLRKEICMQDNNGTTALMAAAGRGYADCVKLLMNKESCMQDGNGWTALMWAAQNRHVDCVRLLVDKEAGMREKKGWTALMFAAQAGSVDCVKLLVREKNLRDNTGGDALDMAEIWGHREIIALLSE</sequence>
<dbReference type="SUPFAM" id="SSF48403">
    <property type="entry name" value="Ankyrin repeat"/>
    <property type="match status" value="1"/>
</dbReference>
<keyword evidence="4" id="KW-0723">Serine/threonine-protein kinase</keyword>
<feature type="repeat" description="ANK" evidence="1">
    <location>
        <begin position="427"/>
        <end position="459"/>
    </location>
</feature>
<reference evidence="4" key="2">
    <citation type="journal article" date="2013" name="Genome Biol. Evol.">
        <title>Genome sequencing of Giardia lamblia genotypes A2 and B isolates (DH and GS) and comparative analysis with the genomes of genotypes A1 and E (WB and Pig).</title>
        <authorList>
            <person name="Adam R.D."/>
            <person name="Dahlstrom E.W."/>
            <person name="Martens C.A."/>
            <person name="Bruno D.P."/>
            <person name="Barbian K.D."/>
            <person name="Ricklefs S.M."/>
            <person name="Hernandez M.M."/>
            <person name="Narla N.P."/>
            <person name="Patel R.B."/>
            <person name="Porcella S.F."/>
            <person name="Nash T.E."/>
        </authorList>
    </citation>
    <scope>NUCLEOTIDE SEQUENCE [LARGE SCALE GENOMIC DNA]</scope>
    <source>
        <strain evidence="4">DH</strain>
    </source>
</reference>
<proteinExistence type="predicted"/>
<reference evidence="4" key="1">
    <citation type="submission" date="2012-02" db="EMBL/GenBank/DDBJ databases">
        <authorList>
            <person name="Feng W."/>
            <person name="Liu Z."/>
            <person name="Li S."/>
            <person name="Tang W."/>
            <person name="Yang J."/>
        </authorList>
    </citation>
    <scope>NUCLEOTIDE SEQUENCE</scope>
    <source>
        <strain evidence="4">DH</strain>
    </source>
</reference>
<organism evidence="4">
    <name type="scientific">Giardia intestinalis</name>
    <name type="common">Giardia lamblia</name>
    <dbReference type="NCBI Taxonomy" id="5741"/>
    <lineage>
        <taxon>Eukaryota</taxon>
        <taxon>Metamonada</taxon>
        <taxon>Diplomonadida</taxon>
        <taxon>Hexamitidae</taxon>
        <taxon>Giardiinae</taxon>
        <taxon>Giardia</taxon>
    </lineage>
</organism>
<dbReference type="PROSITE" id="PS50011">
    <property type="entry name" value="PROTEIN_KINASE_DOM"/>
    <property type="match status" value="1"/>
</dbReference>
<dbReference type="Pfam" id="PF00023">
    <property type="entry name" value="Ank"/>
    <property type="match status" value="1"/>
</dbReference>
<gene>
    <name evidence="4" type="ORF">DHA2_154305</name>
</gene>
<keyword evidence="2" id="KW-0175">Coiled coil</keyword>
<dbReference type="VEuPathDB" id="GiardiaDB:GL50581_2245"/>
<dbReference type="VEuPathDB" id="GiardiaDB:GL50581_1990"/>
<dbReference type="Proteomes" id="UP000018320">
    <property type="component" value="Unassembled WGS sequence"/>
</dbReference>
<evidence type="ECO:0000259" key="3">
    <source>
        <dbReference type="PROSITE" id="PS50011"/>
    </source>
</evidence>
<dbReference type="PROSITE" id="PS50088">
    <property type="entry name" value="ANK_REPEAT"/>
    <property type="match status" value="2"/>
</dbReference>
<dbReference type="Gene3D" id="1.25.40.20">
    <property type="entry name" value="Ankyrin repeat-containing domain"/>
    <property type="match status" value="2"/>
</dbReference>
<dbReference type="InterPro" id="IPR036770">
    <property type="entry name" value="Ankyrin_rpt-contain_sf"/>
</dbReference>
<dbReference type="VEuPathDB" id="GiardiaDB:QR46_2666"/>
<dbReference type="InterPro" id="IPR011009">
    <property type="entry name" value="Kinase-like_dom_sf"/>
</dbReference>
<protein>
    <submittedName>
        <fullName evidence="4">Serine/threonine protein kinase</fullName>
    </submittedName>
</protein>
<name>V6T7J1_GIAIN</name>
<dbReference type="SUPFAM" id="SSF56112">
    <property type="entry name" value="Protein kinase-like (PK-like)"/>
    <property type="match status" value="1"/>
</dbReference>
<dbReference type="VEuPathDB" id="GiardiaDB:DHA2_154305"/>
<dbReference type="VEuPathDB" id="GiardiaDB:GL50803_0030354"/>